<feature type="region of interest" description="Disordered" evidence="1">
    <location>
        <begin position="50"/>
        <end position="114"/>
    </location>
</feature>
<gene>
    <name evidence="2" type="primary">P0035H10.1</name>
    <name evidence="3" type="ORF">P0682B08.35</name>
</gene>
<evidence type="ECO:0000313" key="3">
    <source>
        <dbReference type="EMBL" id="BAB60951.1"/>
    </source>
</evidence>
<dbReference type="EMBL" id="AP002881">
    <property type="protein sequence ID" value="BAB19763.1"/>
    <property type="molecule type" value="Genomic_DNA"/>
</dbReference>
<feature type="compositionally biased region" description="Low complexity" evidence="1">
    <location>
        <begin position="18"/>
        <end position="27"/>
    </location>
</feature>
<protein>
    <submittedName>
        <fullName evidence="2">p0035H10.1 protein</fullName>
    </submittedName>
</protein>
<feature type="compositionally biased region" description="Basic residues" evidence="1">
    <location>
        <begin position="50"/>
        <end position="60"/>
    </location>
</feature>
<feature type="compositionally biased region" description="Low complexity" evidence="1">
    <location>
        <begin position="1"/>
        <end position="10"/>
    </location>
</feature>
<feature type="compositionally biased region" description="Basic and acidic residues" evidence="1">
    <location>
        <begin position="63"/>
        <end position="76"/>
    </location>
</feature>
<organism evidence="2">
    <name type="scientific">Oryza sativa subsp. japonica</name>
    <name type="common">Rice</name>
    <dbReference type="NCBI Taxonomy" id="39947"/>
    <lineage>
        <taxon>Eukaryota</taxon>
        <taxon>Viridiplantae</taxon>
        <taxon>Streptophyta</taxon>
        <taxon>Embryophyta</taxon>
        <taxon>Tracheophyta</taxon>
        <taxon>Spermatophyta</taxon>
        <taxon>Magnoliopsida</taxon>
        <taxon>Liliopsida</taxon>
        <taxon>Poales</taxon>
        <taxon>Poaceae</taxon>
        <taxon>BOP clade</taxon>
        <taxon>Oryzoideae</taxon>
        <taxon>Oryzeae</taxon>
        <taxon>Oryzinae</taxon>
        <taxon>Oryza</taxon>
        <taxon>Oryza sativa</taxon>
    </lineage>
</organism>
<evidence type="ECO:0000256" key="1">
    <source>
        <dbReference type="SAM" id="MobiDB-lite"/>
    </source>
</evidence>
<feature type="region of interest" description="Disordered" evidence="1">
    <location>
        <begin position="1"/>
        <end position="27"/>
    </location>
</feature>
<name>Q9FP38_ORYSJ</name>
<dbReference type="Proteomes" id="UP000817658">
    <property type="component" value="Chromosome 1"/>
</dbReference>
<sequence length="114" mass="12805">MLGARGSGVAARRRRRGTVGLPGARGGRAVALRRRGELEAGAAEWQWRRRRWRRRPRRSRSSAVERERYRDRDRGRERQRRLSLKRCGGGVCGGGGEDRQVMARDDGGVGVGLP</sequence>
<dbReference type="EMBL" id="AP003578">
    <property type="protein sequence ID" value="BAB60951.1"/>
    <property type="molecule type" value="Genomic_DNA"/>
</dbReference>
<evidence type="ECO:0000313" key="2">
    <source>
        <dbReference type="EMBL" id="BAB19763.1"/>
    </source>
</evidence>
<accession>Q7F2H3</accession>
<feature type="compositionally biased region" description="Basic and acidic residues" evidence="1">
    <location>
        <begin position="96"/>
        <end position="107"/>
    </location>
</feature>
<accession>Q9FP38</accession>
<proteinExistence type="predicted"/>
<reference evidence="2" key="1">
    <citation type="submission" date="2000-10" db="EMBL/GenBank/DDBJ databases">
        <title>Oryza sativa nipponbare(GA3) genomic DNA, chromosome 1, PAC clone:P0035H10.</title>
        <authorList>
            <person name="Sasaki T."/>
            <person name="Matsumoto T."/>
            <person name="Yamamoto K."/>
        </authorList>
    </citation>
    <scope>NUCLEOTIDE SEQUENCE</scope>
</reference>
<reference evidence="3" key="2">
    <citation type="journal article" date="2002" name="Nature">
        <title>The genome sequence and structure of rice chromosome 1.</title>
        <authorList>
            <person name="Sasaki T."/>
            <person name="Matsumoto T."/>
            <person name="Yamamoto K."/>
            <person name="Sakata K."/>
            <person name="Baba T."/>
            <person name="Katayose Y."/>
            <person name="Wu J."/>
            <person name="Niimura Y."/>
            <person name="Cheng Z."/>
            <person name="Nagamura Y."/>
            <person name="Antonio B.A."/>
            <person name="Kanamori H."/>
            <person name="Hosokawa S."/>
            <person name="Masukawa M."/>
            <person name="Arikawa K."/>
            <person name="Chiden Y."/>
            <person name="Hayashi M."/>
            <person name="Okamoto M."/>
            <person name="Ando T."/>
            <person name="Aoki H."/>
            <person name="Arita K."/>
            <person name="Hamada M."/>
            <person name="Harada C."/>
            <person name="Hijishita S."/>
            <person name="Honda M."/>
            <person name="Ichikawa Y."/>
            <person name="Idonuma A."/>
            <person name="Iijima M."/>
            <person name="Ikeda M."/>
            <person name="Ikeno M."/>
            <person name="Itoh S."/>
            <person name="Itoh T."/>
            <person name="Itoh Y."/>
            <person name="Itoh Y."/>
            <person name="Iwabuchi A."/>
            <person name="Kamiya K."/>
            <person name="Karasawa W."/>
            <person name="Katagiri S."/>
            <person name="Kikuta A."/>
            <person name="Kobayashi N."/>
            <person name="Kono I."/>
            <person name="Machita K."/>
            <person name="Maehara T."/>
            <person name="Mizuno H."/>
            <person name="Mizubayashi T."/>
            <person name="Mukai Y."/>
            <person name="Nagasaki H."/>
            <person name="Nakashima M."/>
            <person name="Nakama Y."/>
            <person name="Nakamichi Y."/>
            <person name="Nakamura M."/>
            <person name="Namiki N."/>
            <person name="Negishi M."/>
            <person name="Ohta I."/>
            <person name="Ono N."/>
            <person name="Saji S."/>
            <person name="Sakai K."/>
            <person name="Shibata M."/>
            <person name="Shimokawa T."/>
            <person name="Shomura A."/>
            <person name="Song J."/>
            <person name="Takazaki Y."/>
            <person name="Terasawa K."/>
            <person name="Tsuji K."/>
            <person name="Waki K."/>
            <person name="Yamagata H."/>
            <person name="Yamane H."/>
            <person name="Yoshiki S."/>
            <person name="Yoshihara R."/>
            <person name="Yukawa K."/>
            <person name="Zhong H."/>
            <person name="Iwama H."/>
            <person name="Endo T."/>
            <person name="Ito H."/>
            <person name="Hahn J.H."/>
            <person name="Kim H.I."/>
            <person name="Eun M.Y."/>
            <person name="Yano M."/>
            <person name="Jiang J."/>
            <person name="Gojobori T."/>
        </authorList>
    </citation>
    <scope>NUCLEOTIDE SEQUENCE</scope>
</reference>
<dbReference type="AlphaFoldDB" id="Q9FP38"/>